<dbReference type="SMART" id="SM00479">
    <property type="entry name" value="EXOIII"/>
    <property type="match status" value="1"/>
</dbReference>
<evidence type="ECO:0000259" key="1">
    <source>
        <dbReference type="SMART" id="SM00479"/>
    </source>
</evidence>
<feature type="domain" description="Exonuclease" evidence="1">
    <location>
        <begin position="25"/>
        <end position="189"/>
    </location>
</feature>
<dbReference type="SUPFAM" id="SSF53098">
    <property type="entry name" value="Ribonuclease H-like"/>
    <property type="match status" value="1"/>
</dbReference>
<name>A0A212IUM7_9PROT</name>
<dbReference type="InterPro" id="IPR036397">
    <property type="entry name" value="RNaseH_sf"/>
</dbReference>
<proteinExistence type="predicted"/>
<dbReference type="GO" id="GO:0008408">
    <property type="term" value="F:3'-5' exonuclease activity"/>
    <property type="evidence" value="ECO:0007669"/>
    <property type="project" value="TreeGrafter"/>
</dbReference>
<keyword evidence="2" id="KW-0269">Exonuclease</keyword>
<dbReference type="EMBL" id="FLUO01000001">
    <property type="protein sequence ID" value="SBV90897.1"/>
    <property type="molecule type" value="Genomic_DNA"/>
</dbReference>
<dbReference type="Gene3D" id="3.30.420.10">
    <property type="entry name" value="Ribonuclease H-like superfamily/Ribonuclease H"/>
    <property type="match status" value="1"/>
</dbReference>
<dbReference type="CDD" id="cd06130">
    <property type="entry name" value="DNA_pol_III_epsilon_like"/>
    <property type="match status" value="1"/>
</dbReference>
<keyword evidence="2" id="KW-0378">Hydrolase</keyword>
<dbReference type="InterPro" id="IPR013520">
    <property type="entry name" value="Ribonucl_H"/>
</dbReference>
<organism evidence="2">
    <name type="scientific">uncultured Alphaproteobacteria bacterium</name>
    <dbReference type="NCBI Taxonomy" id="91750"/>
    <lineage>
        <taxon>Bacteria</taxon>
        <taxon>Pseudomonadati</taxon>
        <taxon>Pseudomonadota</taxon>
        <taxon>Alphaproteobacteria</taxon>
        <taxon>environmental samples</taxon>
    </lineage>
</organism>
<dbReference type="InterPro" id="IPR012337">
    <property type="entry name" value="RNaseH-like_sf"/>
</dbReference>
<dbReference type="PANTHER" id="PTHR30231">
    <property type="entry name" value="DNA POLYMERASE III SUBUNIT EPSILON"/>
    <property type="match status" value="1"/>
</dbReference>
<evidence type="ECO:0000313" key="2">
    <source>
        <dbReference type="EMBL" id="SBV90897.1"/>
    </source>
</evidence>
<dbReference type="PANTHER" id="PTHR30231:SF42">
    <property type="entry name" value="EXONUCLEASE"/>
    <property type="match status" value="1"/>
</dbReference>
<accession>A0A212IUM7</accession>
<protein>
    <submittedName>
        <fullName evidence="2">Exonuclease</fullName>
    </submittedName>
</protein>
<dbReference type="GO" id="GO:0003676">
    <property type="term" value="F:nucleic acid binding"/>
    <property type="evidence" value="ECO:0007669"/>
    <property type="project" value="InterPro"/>
</dbReference>
<reference evidence="2" key="1">
    <citation type="submission" date="2016-04" db="EMBL/GenBank/DDBJ databases">
        <authorList>
            <person name="Evans L.H."/>
            <person name="Alamgir A."/>
            <person name="Owens N."/>
            <person name="Weber N.D."/>
            <person name="Virtaneva K."/>
            <person name="Barbian K."/>
            <person name="Babar A."/>
            <person name="Rosenke K."/>
        </authorList>
    </citation>
    <scope>NUCLEOTIDE SEQUENCE</scope>
    <source>
        <strain evidence="2">86</strain>
    </source>
</reference>
<dbReference type="AlphaFoldDB" id="A0A212IUM7"/>
<dbReference type="Pfam" id="PF00929">
    <property type="entry name" value="RNase_T"/>
    <property type="match status" value="1"/>
</dbReference>
<keyword evidence="2" id="KW-0540">Nuclease</keyword>
<dbReference type="GO" id="GO:0006259">
    <property type="term" value="P:DNA metabolic process"/>
    <property type="evidence" value="ECO:0007669"/>
    <property type="project" value="UniProtKB-ARBA"/>
</dbReference>
<dbReference type="GO" id="GO:0005829">
    <property type="term" value="C:cytosol"/>
    <property type="evidence" value="ECO:0007669"/>
    <property type="project" value="TreeGrafter"/>
</dbReference>
<gene>
    <name evidence="2" type="ORF">KL86APRO_10058</name>
</gene>
<sequence length="218" mass="23266">MERTAAHPRLVEIAIPTRAAGPAARVVALDFETATMSRATPCAIGLAWIEDGRVARRAYRLIRPDCAARMWCFGHIHGLHPGDVADAATFPEIWEDLAPHLEGALVLAHNAAFDLGVLRGTLDHYDLPIPRLRCLCTLVASRRVWPGLPSYTLPNVAARVGYSFSHHHALEDAEAAARIALGALAHTGAADLPALAAAIGVRVGTLGPEGYVSSVRAR</sequence>